<protein>
    <recommendedName>
        <fullName evidence="9">FinTRIM family, member 67</fullName>
    </recommendedName>
</protein>
<dbReference type="Pfam" id="PF15227">
    <property type="entry name" value="zf-C3HC4_4"/>
    <property type="match status" value="1"/>
</dbReference>
<dbReference type="Ensembl" id="ENSAMXT00005041628.1">
    <property type="protein sequence ID" value="ENSAMXP00005038197.1"/>
    <property type="gene ID" value="ENSAMXG00005018128.1"/>
</dbReference>
<dbReference type="InterPro" id="IPR000315">
    <property type="entry name" value="Znf_B-box"/>
</dbReference>
<dbReference type="InterPro" id="IPR013083">
    <property type="entry name" value="Znf_RING/FYVE/PHD"/>
</dbReference>
<dbReference type="SMART" id="SM00336">
    <property type="entry name" value="BBOX"/>
    <property type="match status" value="2"/>
</dbReference>
<organism evidence="7 8">
    <name type="scientific">Astyanax mexicanus</name>
    <name type="common">Blind cave fish</name>
    <name type="synonym">Astyanax fasciatus mexicanus</name>
    <dbReference type="NCBI Taxonomy" id="7994"/>
    <lineage>
        <taxon>Eukaryota</taxon>
        <taxon>Metazoa</taxon>
        <taxon>Chordata</taxon>
        <taxon>Craniata</taxon>
        <taxon>Vertebrata</taxon>
        <taxon>Euteleostomi</taxon>
        <taxon>Actinopterygii</taxon>
        <taxon>Neopterygii</taxon>
        <taxon>Teleostei</taxon>
        <taxon>Ostariophysi</taxon>
        <taxon>Characiformes</taxon>
        <taxon>Characoidei</taxon>
        <taxon>Acestrorhamphidae</taxon>
        <taxon>Acestrorhamphinae</taxon>
        <taxon>Astyanax</taxon>
    </lineage>
</organism>
<keyword evidence="1" id="KW-0479">Metal-binding</keyword>
<dbReference type="AlphaFoldDB" id="A0A8B9RF31"/>
<dbReference type="Gene3D" id="4.10.830.40">
    <property type="match status" value="1"/>
</dbReference>
<dbReference type="PROSITE" id="PS00518">
    <property type="entry name" value="ZF_RING_1"/>
    <property type="match status" value="1"/>
</dbReference>
<feature type="domain" description="B box-type" evidence="6">
    <location>
        <begin position="148"/>
        <end position="188"/>
    </location>
</feature>
<accession>A0A8B9RF31</accession>
<reference evidence="7" key="1">
    <citation type="submission" date="2025-08" db="UniProtKB">
        <authorList>
            <consortium name="Ensembl"/>
        </authorList>
    </citation>
    <scope>IDENTIFICATION</scope>
</reference>
<evidence type="ECO:0008006" key="9">
    <source>
        <dbReference type="Google" id="ProtNLM"/>
    </source>
</evidence>
<evidence type="ECO:0000259" key="5">
    <source>
        <dbReference type="PROSITE" id="PS50089"/>
    </source>
</evidence>
<dbReference type="SUPFAM" id="SSF57845">
    <property type="entry name" value="B-box zinc-binding domain"/>
    <property type="match status" value="1"/>
</dbReference>
<dbReference type="Proteomes" id="UP000694621">
    <property type="component" value="Unplaced"/>
</dbReference>
<evidence type="ECO:0000259" key="6">
    <source>
        <dbReference type="PROSITE" id="PS50119"/>
    </source>
</evidence>
<keyword evidence="2 4" id="KW-0863">Zinc-finger</keyword>
<evidence type="ECO:0000256" key="2">
    <source>
        <dbReference type="ARBA" id="ARBA00022771"/>
    </source>
</evidence>
<dbReference type="Gene3D" id="3.30.40.10">
    <property type="entry name" value="Zinc/RING finger domain, C3HC4 (zinc finger)"/>
    <property type="match status" value="1"/>
</dbReference>
<dbReference type="InterPro" id="IPR051051">
    <property type="entry name" value="E3_ubiq-ligase_TRIM/RNF"/>
</dbReference>
<dbReference type="PROSITE" id="PS50089">
    <property type="entry name" value="ZF_RING_2"/>
    <property type="match status" value="1"/>
</dbReference>
<dbReference type="SUPFAM" id="SSF57850">
    <property type="entry name" value="RING/U-box"/>
    <property type="match status" value="1"/>
</dbReference>
<proteinExistence type="predicted"/>
<dbReference type="PANTHER" id="PTHR25465:SF14">
    <property type="entry name" value="E3 UBIQUITIN-PROTEIN LIGASE TRIM65"/>
    <property type="match status" value="1"/>
</dbReference>
<keyword evidence="3" id="KW-0862">Zinc</keyword>
<evidence type="ECO:0000256" key="4">
    <source>
        <dbReference type="PROSITE-ProRule" id="PRU00024"/>
    </source>
</evidence>
<dbReference type="InterPro" id="IPR001841">
    <property type="entry name" value="Znf_RING"/>
</dbReference>
<evidence type="ECO:0000313" key="7">
    <source>
        <dbReference type="Ensembl" id="ENSAMXP00005038197.1"/>
    </source>
</evidence>
<feature type="domain" description="RING-type" evidence="5">
    <location>
        <begin position="14"/>
        <end position="57"/>
    </location>
</feature>
<dbReference type="CDD" id="cd19769">
    <property type="entry name" value="Bbox2_TRIM16-like"/>
    <property type="match status" value="1"/>
</dbReference>
<evidence type="ECO:0000313" key="8">
    <source>
        <dbReference type="Proteomes" id="UP000694621"/>
    </source>
</evidence>
<dbReference type="InterPro" id="IPR017907">
    <property type="entry name" value="Znf_RING_CS"/>
</dbReference>
<dbReference type="PANTHER" id="PTHR25465">
    <property type="entry name" value="B-BOX DOMAIN CONTAINING"/>
    <property type="match status" value="1"/>
</dbReference>
<evidence type="ECO:0000256" key="3">
    <source>
        <dbReference type="ARBA" id="ARBA00022833"/>
    </source>
</evidence>
<dbReference type="SMART" id="SM00184">
    <property type="entry name" value="RING"/>
    <property type="match status" value="1"/>
</dbReference>
<dbReference type="GO" id="GO:0008270">
    <property type="term" value="F:zinc ion binding"/>
    <property type="evidence" value="ECO:0007669"/>
    <property type="project" value="UniProtKB-KW"/>
</dbReference>
<name>A0A8B9RF31_ASTMX</name>
<evidence type="ECO:0000256" key="1">
    <source>
        <dbReference type="ARBA" id="ARBA00022723"/>
    </source>
</evidence>
<sequence>MAEGNISVEEQLSCSVCLDLLSDPVTVPCGHSYCLRCIRDYWDQMGPAGGCFCPQCRRRFRVRPELNRSTVLAELVEKFRESQSSSYRGSAAPPEAEGVFCDVCSDGPRPAVRSCLVCLASYCETHLEPHFKSAAFRKHRLEPARGNLQARICAAHHRLYEFYCPADQRCVCYLCTVEEHKTHNPVPAETARAQREVRVIFCSHV</sequence>
<dbReference type="Gene3D" id="3.30.160.60">
    <property type="entry name" value="Classic Zinc Finger"/>
    <property type="match status" value="1"/>
</dbReference>
<dbReference type="Pfam" id="PF00643">
    <property type="entry name" value="zf-B_box"/>
    <property type="match status" value="1"/>
</dbReference>
<dbReference type="PROSITE" id="PS50119">
    <property type="entry name" value="ZF_BBOX"/>
    <property type="match status" value="1"/>
</dbReference>